<reference evidence="3" key="1">
    <citation type="submission" date="2017-01" db="EMBL/GenBank/DDBJ databases">
        <authorList>
            <person name="Varghese N."/>
            <person name="Submissions S."/>
        </authorList>
    </citation>
    <scope>NUCLEOTIDE SEQUENCE [LARGE SCALE GENOMIC DNA]</scope>
    <source>
        <strain evidence="3">DSM 29430</strain>
    </source>
</reference>
<evidence type="ECO:0000259" key="1">
    <source>
        <dbReference type="Pfam" id="PF04577"/>
    </source>
</evidence>
<evidence type="ECO:0000313" key="3">
    <source>
        <dbReference type="Proteomes" id="UP000186684"/>
    </source>
</evidence>
<proteinExistence type="predicted"/>
<dbReference type="Pfam" id="PF04577">
    <property type="entry name" value="Glyco_transf_61"/>
    <property type="match status" value="1"/>
</dbReference>
<dbReference type="InterPro" id="IPR049625">
    <property type="entry name" value="Glyco_transf_61_cat"/>
</dbReference>
<feature type="domain" description="Glycosyltransferase 61 catalytic" evidence="1">
    <location>
        <begin position="91"/>
        <end position="261"/>
    </location>
</feature>
<gene>
    <name evidence="2" type="ORF">SAMN05421759_1239</name>
</gene>
<dbReference type="Proteomes" id="UP000186684">
    <property type="component" value="Unassembled WGS sequence"/>
</dbReference>
<sequence length="365" mass="40879">MLAEAPAQDKPRPDGGWAQALETLRDAVIVPPVESAFQQPAGILRADGSYCDTGAFWRNHRPLTTAPSAPGQVDETLEGRWLWAGVLWVHFGHFLVESTGRLWGLDAIRDRFDGILYMPKRPARGDEIAGWQRAFWQMCGIDLPVRVLTEPARVETLVVPGQGFGLGEIISGTPAFRDYMASRFAKDIAPDGPERLYLSRSKLGLSKGGLIGETRLEEQLAQHGYEIFHPQDHDLPTQIARYKAARQVVAAEGSALHLFGFVGRPDQQVATVLRRQSGATDQIAEHLRSFCGIEMLQIERLQRIFRKTGGHKKRHDLGVIHMDGVREELAAQGFIAEGGAPWDKIRWNEVRRVIGNRYEPRKRED</sequence>
<dbReference type="GO" id="GO:0016757">
    <property type="term" value="F:glycosyltransferase activity"/>
    <property type="evidence" value="ECO:0007669"/>
    <property type="project" value="InterPro"/>
</dbReference>
<organism evidence="2 3">
    <name type="scientific">Roseivivax lentus</name>
    <dbReference type="NCBI Taxonomy" id="633194"/>
    <lineage>
        <taxon>Bacteria</taxon>
        <taxon>Pseudomonadati</taxon>
        <taxon>Pseudomonadota</taxon>
        <taxon>Alphaproteobacteria</taxon>
        <taxon>Rhodobacterales</taxon>
        <taxon>Roseobacteraceae</taxon>
        <taxon>Roseivivax</taxon>
    </lineage>
</organism>
<dbReference type="RefSeq" id="WP_076450952.1">
    <property type="nucleotide sequence ID" value="NZ_FTOQ01000023.1"/>
</dbReference>
<evidence type="ECO:0000313" key="2">
    <source>
        <dbReference type="EMBL" id="SIT15775.1"/>
    </source>
</evidence>
<accession>A0A1N7PZ08</accession>
<name>A0A1N7PZ08_9RHOB</name>
<dbReference type="STRING" id="633194.SAMN05421759_1239"/>
<protein>
    <recommendedName>
        <fullName evidence="1">Glycosyltransferase 61 catalytic domain-containing protein</fullName>
    </recommendedName>
</protein>
<dbReference type="EMBL" id="FTOQ01000023">
    <property type="protein sequence ID" value="SIT15775.1"/>
    <property type="molecule type" value="Genomic_DNA"/>
</dbReference>
<dbReference type="OrthoDB" id="7843421at2"/>
<dbReference type="AlphaFoldDB" id="A0A1N7PZ08"/>
<keyword evidence="3" id="KW-1185">Reference proteome</keyword>